<dbReference type="InterPro" id="IPR000873">
    <property type="entry name" value="AMP-dep_synth/lig_dom"/>
</dbReference>
<keyword evidence="2" id="KW-0436">Ligase</keyword>
<proteinExistence type="predicted"/>
<dbReference type="InterPro" id="IPR045851">
    <property type="entry name" value="AMP-bd_C_sf"/>
</dbReference>
<dbReference type="EMBL" id="JADAQV010000004">
    <property type="protein sequence ID" value="MBE1724437.1"/>
    <property type="molecule type" value="Genomic_DNA"/>
</dbReference>
<dbReference type="RefSeq" id="WP_192848711.1">
    <property type="nucleotide sequence ID" value="NZ_JADAQV010000004.1"/>
</dbReference>
<dbReference type="PANTHER" id="PTHR43767:SF10">
    <property type="entry name" value="SURFACTIN SYNTHASE SUBUNIT 1"/>
    <property type="match status" value="1"/>
</dbReference>
<keyword evidence="3" id="KW-1185">Reference proteome</keyword>
<dbReference type="InterPro" id="IPR050237">
    <property type="entry name" value="ATP-dep_AMP-bd_enzyme"/>
</dbReference>
<dbReference type="Gene3D" id="3.40.50.12780">
    <property type="entry name" value="N-terminal domain of ligase-like"/>
    <property type="match status" value="1"/>
</dbReference>
<comment type="caution">
    <text evidence="2">The sequence shown here is derived from an EMBL/GenBank/DDBJ whole genome shotgun (WGS) entry which is preliminary data.</text>
</comment>
<feature type="domain" description="AMP-dependent synthetase/ligase" evidence="1">
    <location>
        <begin position="233"/>
        <end position="379"/>
    </location>
</feature>
<dbReference type="SUPFAM" id="SSF56801">
    <property type="entry name" value="Acetyl-CoA synthetase-like"/>
    <property type="match status" value="1"/>
</dbReference>
<evidence type="ECO:0000313" key="3">
    <source>
        <dbReference type="Proteomes" id="UP000599085"/>
    </source>
</evidence>
<reference evidence="2 3" key="1">
    <citation type="submission" date="2020-09" db="EMBL/GenBank/DDBJ databases">
        <title>Bombella mellium and Bombella favum sp. nov., two novel species isolated from honey of Apis mellifera.</title>
        <authorList>
            <person name="Hilgarth M."/>
            <person name="Redwitz J."/>
            <person name="Ehrmann M.A."/>
            <person name="Vogel R.F."/>
            <person name="Jakob F."/>
        </authorList>
    </citation>
    <scope>NUCLEOTIDE SEQUENCE [LARGE SCALE GENOMIC DNA]</scope>
    <source>
        <strain evidence="2 3">MRM1</strain>
    </source>
</reference>
<dbReference type="Pfam" id="PF00501">
    <property type="entry name" value="AMP-binding"/>
    <property type="match status" value="1"/>
</dbReference>
<organism evidence="2 3">
    <name type="scientific">Bombella apis</name>
    <dbReference type="NCBI Taxonomy" id="1785988"/>
    <lineage>
        <taxon>Bacteria</taxon>
        <taxon>Pseudomonadati</taxon>
        <taxon>Pseudomonadota</taxon>
        <taxon>Alphaproteobacteria</taxon>
        <taxon>Acetobacterales</taxon>
        <taxon>Acetobacteraceae</taxon>
        <taxon>Bombella</taxon>
    </lineage>
</organism>
<name>A0ABR9MRE1_9PROT</name>
<accession>A0ABR9MRE1</accession>
<dbReference type="PANTHER" id="PTHR43767">
    <property type="entry name" value="LONG-CHAIN-FATTY-ACID--COA LIGASE"/>
    <property type="match status" value="1"/>
</dbReference>
<gene>
    <name evidence="2" type="ORF">IGM82_08465</name>
</gene>
<dbReference type="Gene3D" id="3.30.300.30">
    <property type="match status" value="1"/>
</dbReference>
<evidence type="ECO:0000313" key="2">
    <source>
        <dbReference type="EMBL" id="MBE1724437.1"/>
    </source>
</evidence>
<dbReference type="Proteomes" id="UP000599085">
    <property type="component" value="Unassembled WGS sequence"/>
</dbReference>
<sequence length="525" mass="57999">MSERHGWRRVFRQAAWEGETMLDRFVAYNARMTGDEVAFGSLSRKRSYALLEATVSRLAHALEGLRSLNLHRVAVQCPDTWRHWALTLALGRLGLVSASLSNGDVSEEELATLRPDLIILHGPGGLLPGEGRLALGEDWFSRALANVEDDDASCYYPPVPVERSAPCRAALASGTGREPHLLELSFGEVEEQLHRIIYHDMVEYFTRMGRGQSRMVGKPQLLCTVGPQSLSGFLMMGAALAGGTTLRSSDAQNIGTEVMQAPALMIVMTPVHLRHLLRALPPQGRPMSHIYLSIVGGRLSDSLLKEATERFTPHVQVVYGTDESGLVAAMPADQRRSEDDVGAPLPWVDVEIVDAGGNRVPAGEVGEIRIRGGGVVRGYVDDNPAAEQRFRDGWFYPGDRGFMSARGGLHLRGRMDALVNAGGAKFDLEVVEDILRSETRIRDVGVFMMTDGQGQERFYAAIVSHESFDEQALSARLRKRYPALPPVVMIWVPEIPRTQEGHVDRRRLEATLKDYIQRGLHRGQA</sequence>
<dbReference type="CDD" id="cd04433">
    <property type="entry name" value="AFD_class_I"/>
    <property type="match status" value="1"/>
</dbReference>
<protein>
    <submittedName>
        <fullName evidence="2">Acyl--CoA ligase</fullName>
    </submittedName>
</protein>
<dbReference type="InterPro" id="IPR042099">
    <property type="entry name" value="ANL_N_sf"/>
</dbReference>
<evidence type="ECO:0000259" key="1">
    <source>
        <dbReference type="Pfam" id="PF00501"/>
    </source>
</evidence>
<dbReference type="GO" id="GO:0016874">
    <property type="term" value="F:ligase activity"/>
    <property type="evidence" value="ECO:0007669"/>
    <property type="project" value="UniProtKB-KW"/>
</dbReference>